<keyword evidence="3" id="KW-1185">Reference proteome</keyword>
<name>A0A2T2ND43_CORCC</name>
<evidence type="ECO:0000256" key="1">
    <source>
        <dbReference type="SAM" id="MobiDB-lite"/>
    </source>
</evidence>
<gene>
    <name evidence="2" type="ORF">BS50DRAFT_110251</name>
</gene>
<sequence length="158" mass="17915">MAPSRTEKPLENSQGELQKEAKRTAAGNINLPKPLRRQPSRTKKRKEIGLYRDQLSNSLNTSRKKSRLAANEQVENETKVRIKDETSKRKLNVVLKVDLSRLPQWNSNPGPAPVPSKSSTTARKSNLKKEPVPSQVRKKVKVKTSRSQHSSRDSERVE</sequence>
<evidence type="ECO:0000313" key="3">
    <source>
        <dbReference type="Proteomes" id="UP000240883"/>
    </source>
</evidence>
<feature type="region of interest" description="Disordered" evidence="1">
    <location>
        <begin position="100"/>
        <end position="158"/>
    </location>
</feature>
<dbReference type="Proteomes" id="UP000240883">
    <property type="component" value="Unassembled WGS sequence"/>
</dbReference>
<feature type="compositionally biased region" description="Basic and acidic residues" evidence="1">
    <location>
        <begin position="1"/>
        <end position="10"/>
    </location>
</feature>
<feature type="compositionally biased region" description="Basic residues" evidence="1">
    <location>
        <begin position="136"/>
        <end position="146"/>
    </location>
</feature>
<proteinExistence type="predicted"/>
<evidence type="ECO:0000313" key="2">
    <source>
        <dbReference type="EMBL" id="PSN63362.1"/>
    </source>
</evidence>
<dbReference type="EMBL" id="KZ678140">
    <property type="protein sequence ID" value="PSN63362.1"/>
    <property type="molecule type" value="Genomic_DNA"/>
</dbReference>
<accession>A0A2T2ND43</accession>
<feature type="compositionally biased region" description="Basic residues" evidence="1">
    <location>
        <begin position="34"/>
        <end position="46"/>
    </location>
</feature>
<reference evidence="2 3" key="1">
    <citation type="journal article" date="2018" name="Front. Microbiol.">
        <title>Genome-Wide Analysis of Corynespora cassiicola Leaf Fall Disease Putative Effectors.</title>
        <authorList>
            <person name="Lopez D."/>
            <person name="Ribeiro S."/>
            <person name="Label P."/>
            <person name="Fumanal B."/>
            <person name="Venisse J.S."/>
            <person name="Kohler A."/>
            <person name="de Oliveira R.R."/>
            <person name="Labutti K."/>
            <person name="Lipzen A."/>
            <person name="Lail K."/>
            <person name="Bauer D."/>
            <person name="Ohm R.A."/>
            <person name="Barry K.W."/>
            <person name="Spatafora J."/>
            <person name="Grigoriev I.V."/>
            <person name="Martin F.M."/>
            <person name="Pujade-Renaud V."/>
        </authorList>
    </citation>
    <scope>NUCLEOTIDE SEQUENCE [LARGE SCALE GENOMIC DNA]</scope>
    <source>
        <strain evidence="2 3">Philippines</strain>
    </source>
</reference>
<feature type="region of interest" description="Disordered" evidence="1">
    <location>
        <begin position="1"/>
        <end position="78"/>
    </location>
</feature>
<protein>
    <submittedName>
        <fullName evidence="2">Uncharacterized protein</fullName>
    </submittedName>
</protein>
<organism evidence="2 3">
    <name type="scientific">Corynespora cassiicola Philippines</name>
    <dbReference type="NCBI Taxonomy" id="1448308"/>
    <lineage>
        <taxon>Eukaryota</taxon>
        <taxon>Fungi</taxon>
        <taxon>Dikarya</taxon>
        <taxon>Ascomycota</taxon>
        <taxon>Pezizomycotina</taxon>
        <taxon>Dothideomycetes</taxon>
        <taxon>Pleosporomycetidae</taxon>
        <taxon>Pleosporales</taxon>
        <taxon>Corynesporascaceae</taxon>
        <taxon>Corynespora</taxon>
    </lineage>
</organism>
<dbReference type="AlphaFoldDB" id="A0A2T2ND43"/>